<proteinExistence type="predicted"/>
<comment type="caution">
    <text evidence="1">The sequence shown here is derived from an EMBL/GenBank/DDBJ whole genome shotgun (WGS) entry which is preliminary data.</text>
</comment>
<dbReference type="EMBL" id="CM042038">
    <property type="protein sequence ID" value="KAI3733037.1"/>
    <property type="molecule type" value="Genomic_DNA"/>
</dbReference>
<keyword evidence="2" id="KW-1185">Reference proteome</keyword>
<accession>A0ACB9CFG3</accession>
<evidence type="ECO:0000313" key="2">
    <source>
        <dbReference type="Proteomes" id="UP001056120"/>
    </source>
</evidence>
<evidence type="ECO:0000313" key="1">
    <source>
        <dbReference type="EMBL" id="KAI3733037.1"/>
    </source>
</evidence>
<gene>
    <name evidence="1" type="ORF">L1987_64252</name>
</gene>
<name>A0ACB9CFG3_9ASTR</name>
<reference evidence="1 2" key="2">
    <citation type="journal article" date="2022" name="Mol. Ecol. Resour.">
        <title>The genomes of chicory, endive, great burdock and yacon provide insights into Asteraceae paleo-polyploidization history and plant inulin production.</title>
        <authorList>
            <person name="Fan W."/>
            <person name="Wang S."/>
            <person name="Wang H."/>
            <person name="Wang A."/>
            <person name="Jiang F."/>
            <person name="Liu H."/>
            <person name="Zhao H."/>
            <person name="Xu D."/>
            <person name="Zhang Y."/>
        </authorList>
    </citation>
    <scope>NUCLEOTIDE SEQUENCE [LARGE SCALE GENOMIC DNA]</scope>
    <source>
        <strain evidence="2">cv. Yunnan</strain>
        <tissue evidence="1">Leaves</tissue>
    </source>
</reference>
<protein>
    <submittedName>
        <fullName evidence="1">Uncharacterized protein</fullName>
    </submittedName>
</protein>
<organism evidence="1 2">
    <name type="scientific">Smallanthus sonchifolius</name>
    <dbReference type="NCBI Taxonomy" id="185202"/>
    <lineage>
        <taxon>Eukaryota</taxon>
        <taxon>Viridiplantae</taxon>
        <taxon>Streptophyta</taxon>
        <taxon>Embryophyta</taxon>
        <taxon>Tracheophyta</taxon>
        <taxon>Spermatophyta</taxon>
        <taxon>Magnoliopsida</taxon>
        <taxon>eudicotyledons</taxon>
        <taxon>Gunneridae</taxon>
        <taxon>Pentapetalae</taxon>
        <taxon>asterids</taxon>
        <taxon>campanulids</taxon>
        <taxon>Asterales</taxon>
        <taxon>Asteraceae</taxon>
        <taxon>Asteroideae</taxon>
        <taxon>Heliantheae alliance</taxon>
        <taxon>Millerieae</taxon>
        <taxon>Smallanthus</taxon>
    </lineage>
</organism>
<reference evidence="2" key="1">
    <citation type="journal article" date="2022" name="Mol. Ecol. Resour.">
        <title>The genomes of chicory, endive, great burdock and yacon provide insights into Asteraceae palaeo-polyploidization history and plant inulin production.</title>
        <authorList>
            <person name="Fan W."/>
            <person name="Wang S."/>
            <person name="Wang H."/>
            <person name="Wang A."/>
            <person name="Jiang F."/>
            <person name="Liu H."/>
            <person name="Zhao H."/>
            <person name="Xu D."/>
            <person name="Zhang Y."/>
        </authorList>
    </citation>
    <scope>NUCLEOTIDE SEQUENCE [LARGE SCALE GENOMIC DNA]</scope>
    <source>
        <strain evidence="2">cv. Yunnan</strain>
    </source>
</reference>
<sequence>MSKRSAAKTGSFAFLVVEGVAGRATVVVGFEVTFEAIVDSKTLVTPRGIVITLNTKEIHHGFVVVVKILTNVSSSG</sequence>
<dbReference type="Proteomes" id="UP001056120">
    <property type="component" value="Linkage Group LG21"/>
</dbReference>